<gene>
    <name evidence="8" type="ORF">D9V41_07580</name>
</gene>
<evidence type="ECO:0000259" key="7">
    <source>
        <dbReference type="PROSITE" id="PS51352"/>
    </source>
</evidence>
<protein>
    <submittedName>
        <fullName evidence="8">TlpA family protein disulfide reductase</fullName>
    </submittedName>
</protein>
<feature type="chain" id="PRO_5018306345" evidence="6">
    <location>
        <begin position="27"/>
        <end position="164"/>
    </location>
</feature>
<dbReference type="GO" id="GO:0030313">
    <property type="term" value="C:cell envelope"/>
    <property type="evidence" value="ECO:0007669"/>
    <property type="project" value="UniProtKB-SubCell"/>
</dbReference>
<dbReference type="GO" id="GO:0017004">
    <property type="term" value="P:cytochrome complex assembly"/>
    <property type="evidence" value="ECO:0007669"/>
    <property type="project" value="UniProtKB-KW"/>
</dbReference>
<name>A0A3L8PLZ1_9ACTN</name>
<dbReference type="PROSITE" id="PS51352">
    <property type="entry name" value="THIOREDOXIN_2"/>
    <property type="match status" value="1"/>
</dbReference>
<dbReference type="SUPFAM" id="SSF52833">
    <property type="entry name" value="Thioredoxin-like"/>
    <property type="match status" value="1"/>
</dbReference>
<evidence type="ECO:0000256" key="1">
    <source>
        <dbReference type="ARBA" id="ARBA00004196"/>
    </source>
</evidence>
<reference evidence="8 9" key="1">
    <citation type="submission" date="2018-10" db="EMBL/GenBank/DDBJ databases">
        <title>Aeromicrobium sp. 9W16Y-2 whole genome shotgun sequence.</title>
        <authorList>
            <person name="Li F."/>
        </authorList>
    </citation>
    <scope>NUCLEOTIDE SEQUENCE [LARGE SCALE GENOMIC DNA]</scope>
    <source>
        <strain evidence="8 9">9W16Y-2</strain>
    </source>
</reference>
<dbReference type="InterPro" id="IPR050553">
    <property type="entry name" value="Thioredoxin_ResA/DsbE_sf"/>
</dbReference>
<dbReference type="EMBL" id="RDBF01000004">
    <property type="protein sequence ID" value="RLV56280.1"/>
    <property type="molecule type" value="Genomic_DNA"/>
</dbReference>
<dbReference type="PANTHER" id="PTHR42852:SF6">
    <property type="entry name" value="THIOL:DISULFIDE INTERCHANGE PROTEIN DSBE"/>
    <property type="match status" value="1"/>
</dbReference>
<dbReference type="RefSeq" id="WP_121793939.1">
    <property type="nucleotide sequence ID" value="NZ_RDBF01000004.1"/>
</dbReference>
<keyword evidence="9" id="KW-1185">Reference proteome</keyword>
<dbReference type="InterPro" id="IPR000866">
    <property type="entry name" value="AhpC/TSA"/>
</dbReference>
<evidence type="ECO:0000256" key="5">
    <source>
        <dbReference type="ARBA" id="ARBA00023284"/>
    </source>
</evidence>
<dbReference type="PROSITE" id="PS51257">
    <property type="entry name" value="PROKAR_LIPOPROTEIN"/>
    <property type="match status" value="1"/>
</dbReference>
<dbReference type="InterPro" id="IPR017937">
    <property type="entry name" value="Thioredoxin_CS"/>
</dbReference>
<dbReference type="CDD" id="cd02966">
    <property type="entry name" value="TlpA_like_family"/>
    <property type="match status" value="1"/>
</dbReference>
<evidence type="ECO:0000256" key="2">
    <source>
        <dbReference type="ARBA" id="ARBA00022748"/>
    </source>
</evidence>
<sequence>MSRRPLLAVVAVLAIILASACSGAPAVEGTTAKLSGEDLNGSHHDIADYAGEVVIVTVWASWCAPCRDEVPVLTDASERFGPEGLRVLGINFRDNADAARTFAAEAGITYPSIVDLNGAKSIDWGVVGIPQSFLVNREGVVVDRVSGTITEEWIASRVVEELRQ</sequence>
<keyword evidence="4" id="KW-1015">Disulfide bond</keyword>
<evidence type="ECO:0000256" key="3">
    <source>
        <dbReference type="ARBA" id="ARBA00022968"/>
    </source>
</evidence>
<evidence type="ECO:0000256" key="6">
    <source>
        <dbReference type="SAM" id="SignalP"/>
    </source>
</evidence>
<comment type="subcellular location">
    <subcellularLocation>
        <location evidence="1">Cell envelope</location>
    </subcellularLocation>
</comment>
<feature type="signal peptide" evidence="6">
    <location>
        <begin position="1"/>
        <end position="26"/>
    </location>
</feature>
<comment type="caution">
    <text evidence="8">The sequence shown here is derived from an EMBL/GenBank/DDBJ whole genome shotgun (WGS) entry which is preliminary data.</text>
</comment>
<proteinExistence type="predicted"/>
<dbReference type="AlphaFoldDB" id="A0A3L8PLZ1"/>
<evidence type="ECO:0000313" key="8">
    <source>
        <dbReference type="EMBL" id="RLV56280.1"/>
    </source>
</evidence>
<dbReference type="OrthoDB" id="9796554at2"/>
<dbReference type="GO" id="GO:0016491">
    <property type="term" value="F:oxidoreductase activity"/>
    <property type="evidence" value="ECO:0007669"/>
    <property type="project" value="InterPro"/>
</dbReference>
<accession>A0A3L8PLZ1</accession>
<evidence type="ECO:0000313" key="9">
    <source>
        <dbReference type="Proteomes" id="UP000282515"/>
    </source>
</evidence>
<keyword evidence="3" id="KW-0812">Transmembrane</keyword>
<keyword evidence="2" id="KW-0201">Cytochrome c-type biogenesis</keyword>
<dbReference type="InterPro" id="IPR036249">
    <property type="entry name" value="Thioredoxin-like_sf"/>
</dbReference>
<keyword evidence="6" id="KW-0732">Signal</keyword>
<dbReference type="PANTHER" id="PTHR42852">
    <property type="entry name" value="THIOL:DISULFIDE INTERCHANGE PROTEIN DSBE"/>
    <property type="match status" value="1"/>
</dbReference>
<feature type="domain" description="Thioredoxin" evidence="7">
    <location>
        <begin position="18"/>
        <end position="164"/>
    </location>
</feature>
<organism evidence="8 9">
    <name type="scientific">Aeromicrobium phragmitis</name>
    <dbReference type="NCBI Taxonomy" id="2478914"/>
    <lineage>
        <taxon>Bacteria</taxon>
        <taxon>Bacillati</taxon>
        <taxon>Actinomycetota</taxon>
        <taxon>Actinomycetes</taxon>
        <taxon>Propionibacteriales</taxon>
        <taxon>Nocardioidaceae</taxon>
        <taxon>Aeromicrobium</taxon>
    </lineage>
</organism>
<dbReference type="Proteomes" id="UP000282515">
    <property type="component" value="Unassembled WGS sequence"/>
</dbReference>
<evidence type="ECO:0000256" key="4">
    <source>
        <dbReference type="ARBA" id="ARBA00023157"/>
    </source>
</evidence>
<dbReference type="InterPro" id="IPR013766">
    <property type="entry name" value="Thioredoxin_domain"/>
</dbReference>
<dbReference type="Pfam" id="PF00578">
    <property type="entry name" value="AhpC-TSA"/>
    <property type="match status" value="1"/>
</dbReference>
<keyword evidence="5" id="KW-0676">Redox-active center</keyword>
<dbReference type="GO" id="GO:0016209">
    <property type="term" value="F:antioxidant activity"/>
    <property type="evidence" value="ECO:0007669"/>
    <property type="project" value="InterPro"/>
</dbReference>
<keyword evidence="3" id="KW-0735">Signal-anchor</keyword>
<dbReference type="Gene3D" id="3.40.30.10">
    <property type="entry name" value="Glutaredoxin"/>
    <property type="match status" value="1"/>
</dbReference>
<dbReference type="PROSITE" id="PS00194">
    <property type="entry name" value="THIOREDOXIN_1"/>
    <property type="match status" value="1"/>
</dbReference>